<reference evidence="1 2" key="1">
    <citation type="submission" date="2020-08" db="EMBL/GenBank/DDBJ databases">
        <authorList>
            <person name="Koutsovoulos G."/>
            <person name="Danchin GJ E."/>
        </authorList>
    </citation>
    <scope>NUCLEOTIDE SEQUENCE [LARGE SCALE GENOMIC DNA]</scope>
</reference>
<organism evidence="1 2">
    <name type="scientific">Meloidogyne enterolobii</name>
    <name type="common">Root-knot nematode worm</name>
    <name type="synonym">Meloidogyne mayaguensis</name>
    <dbReference type="NCBI Taxonomy" id="390850"/>
    <lineage>
        <taxon>Eukaryota</taxon>
        <taxon>Metazoa</taxon>
        <taxon>Ecdysozoa</taxon>
        <taxon>Nematoda</taxon>
        <taxon>Chromadorea</taxon>
        <taxon>Rhabditida</taxon>
        <taxon>Tylenchina</taxon>
        <taxon>Tylenchomorpha</taxon>
        <taxon>Tylenchoidea</taxon>
        <taxon>Meloidogynidae</taxon>
        <taxon>Meloidogyninae</taxon>
        <taxon>Meloidogyne</taxon>
    </lineage>
</organism>
<proteinExistence type="predicted"/>
<gene>
    <name evidence="1" type="ORF">MENT_LOCUS50322</name>
</gene>
<evidence type="ECO:0000313" key="2">
    <source>
        <dbReference type="Proteomes" id="UP000580250"/>
    </source>
</evidence>
<accession>A0A6V7XCQ0</accession>
<protein>
    <submittedName>
        <fullName evidence="1">Uncharacterized protein</fullName>
    </submittedName>
</protein>
<dbReference type="Proteomes" id="UP000580250">
    <property type="component" value="Unassembled WGS sequence"/>
</dbReference>
<evidence type="ECO:0000313" key="1">
    <source>
        <dbReference type="EMBL" id="CAD2197106.1"/>
    </source>
</evidence>
<dbReference type="AlphaFoldDB" id="A0A6V7XCQ0"/>
<dbReference type="EMBL" id="CAJEWN010001394">
    <property type="protein sequence ID" value="CAD2197106.1"/>
    <property type="molecule type" value="Genomic_DNA"/>
</dbReference>
<name>A0A6V7XCQ0_MELEN</name>
<sequence>MVWCMGSKNNSAFIGRQIIYSRQSILFAGSHNLLPSVWMSEFFATQRSMEGN</sequence>
<comment type="caution">
    <text evidence="1">The sequence shown here is derived from an EMBL/GenBank/DDBJ whole genome shotgun (WGS) entry which is preliminary data.</text>
</comment>